<protein>
    <recommendedName>
        <fullName evidence="4">Response regulatory domain-containing protein</fullName>
    </recommendedName>
</protein>
<comment type="caution">
    <text evidence="2">The sequence shown here is derived from an EMBL/GenBank/DDBJ whole genome shotgun (WGS) entry which is preliminary data.</text>
</comment>
<dbReference type="EMBL" id="LPHD01000061">
    <property type="protein sequence ID" value="KWA83014.1"/>
    <property type="molecule type" value="Genomic_DNA"/>
</dbReference>
<dbReference type="Proteomes" id="UP000060630">
    <property type="component" value="Unassembled WGS sequence"/>
</dbReference>
<evidence type="ECO:0008006" key="4">
    <source>
        <dbReference type="Google" id="ProtNLM"/>
    </source>
</evidence>
<dbReference type="AlphaFoldDB" id="A0A118HAR4"/>
<dbReference type="RefSeq" id="WP_059556273.1">
    <property type="nucleotide sequence ID" value="NZ_LOVF01000102.1"/>
</dbReference>
<gene>
    <name evidence="2" type="ORF">WL29_25640</name>
</gene>
<feature type="coiled-coil region" evidence="1">
    <location>
        <begin position="9"/>
        <end position="36"/>
    </location>
</feature>
<evidence type="ECO:0000313" key="3">
    <source>
        <dbReference type="Proteomes" id="UP000060630"/>
    </source>
</evidence>
<proteinExistence type="predicted"/>
<keyword evidence="1" id="KW-0175">Coiled coil</keyword>
<organism evidence="2 3">
    <name type="scientific">Burkholderia ubonensis</name>
    <dbReference type="NCBI Taxonomy" id="101571"/>
    <lineage>
        <taxon>Bacteria</taxon>
        <taxon>Pseudomonadati</taxon>
        <taxon>Pseudomonadota</taxon>
        <taxon>Betaproteobacteria</taxon>
        <taxon>Burkholderiales</taxon>
        <taxon>Burkholderiaceae</taxon>
        <taxon>Burkholderia</taxon>
        <taxon>Burkholderia cepacia complex</taxon>
    </lineage>
</organism>
<name>A0A118HAR4_9BURK</name>
<evidence type="ECO:0000256" key="1">
    <source>
        <dbReference type="SAM" id="Coils"/>
    </source>
</evidence>
<accession>A0A118HAR4</accession>
<sequence>MTNSIDNRDKDAKAQFDEAARRLEAAEARLQALFANPFADETARQTALESYREARLLWLSSEAVLRSAAIVDDPPRHAGKSVVILRGNPHVGESIALLLRLRGFSTTVLPKHRVEETVAHGPVAAVIVDIERDPHRARELAVDTLRTYPGARIVGMIPQTLARCDWREFHAVIVKPASIDMIVRAIAGDAGAS</sequence>
<evidence type="ECO:0000313" key="2">
    <source>
        <dbReference type="EMBL" id="KWA83014.1"/>
    </source>
</evidence>
<reference evidence="2 3" key="1">
    <citation type="submission" date="2015-11" db="EMBL/GenBank/DDBJ databases">
        <title>Expanding the genomic diversity of Burkholderia species for the development of highly accurate diagnostics.</title>
        <authorList>
            <person name="Sahl J."/>
            <person name="Keim P."/>
            <person name="Wagner D."/>
        </authorList>
    </citation>
    <scope>NUCLEOTIDE SEQUENCE [LARGE SCALE GENOMIC DNA]</scope>
    <source>
        <strain evidence="2 3">MSMB2087WGS</strain>
    </source>
</reference>